<dbReference type="Proteomes" id="UP001497472">
    <property type="component" value="Unassembled WGS sequence"/>
</dbReference>
<evidence type="ECO:0000313" key="1">
    <source>
        <dbReference type="EMBL" id="CAK1554159.1"/>
    </source>
</evidence>
<dbReference type="AlphaFoldDB" id="A0AAV1K1D8"/>
<protein>
    <submittedName>
        <fullName evidence="1">Uncharacterized protein</fullName>
    </submittedName>
</protein>
<proteinExistence type="predicted"/>
<keyword evidence="2" id="KW-1185">Reference proteome</keyword>
<reference evidence="1 2" key="1">
    <citation type="submission" date="2023-11" db="EMBL/GenBank/DDBJ databases">
        <authorList>
            <person name="Okamura Y."/>
        </authorList>
    </citation>
    <scope>NUCLEOTIDE SEQUENCE [LARGE SCALE GENOMIC DNA]</scope>
</reference>
<name>A0AAV1K1D8_9NEOP</name>
<organism evidence="1 2">
    <name type="scientific">Leptosia nina</name>
    <dbReference type="NCBI Taxonomy" id="320188"/>
    <lineage>
        <taxon>Eukaryota</taxon>
        <taxon>Metazoa</taxon>
        <taxon>Ecdysozoa</taxon>
        <taxon>Arthropoda</taxon>
        <taxon>Hexapoda</taxon>
        <taxon>Insecta</taxon>
        <taxon>Pterygota</taxon>
        <taxon>Neoptera</taxon>
        <taxon>Endopterygota</taxon>
        <taxon>Lepidoptera</taxon>
        <taxon>Glossata</taxon>
        <taxon>Ditrysia</taxon>
        <taxon>Papilionoidea</taxon>
        <taxon>Pieridae</taxon>
        <taxon>Pierinae</taxon>
        <taxon>Leptosia</taxon>
    </lineage>
</organism>
<sequence length="177" mass="20598">MLNLDKELAFDAIMNFRRIQHFTDLYTLDDGFFVGRLMFEIRAKFTRMIRLYMLSYNNFDAYDHNKHVLHLMEIQHLAMEIDNLVEIIFDYAWPKKKRRNPIEKFLPPGMTLPPDVQLPPGLAGVRSGRESKTPKVLFESNHKNLDQAVVIQNIGGKSLVDWRNAENNGGDFDSDVN</sequence>
<accession>A0AAV1K1D8</accession>
<gene>
    <name evidence="1" type="ORF">LNINA_LOCUS13091</name>
</gene>
<evidence type="ECO:0000313" key="2">
    <source>
        <dbReference type="Proteomes" id="UP001497472"/>
    </source>
</evidence>
<dbReference type="EMBL" id="CAVLEF010000265">
    <property type="protein sequence ID" value="CAK1554159.1"/>
    <property type="molecule type" value="Genomic_DNA"/>
</dbReference>
<comment type="caution">
    <text evidence="1">The sequence shown here is derived from an EMBL/GenBank/DDBJ whole genome shotgun (WGS) entry which is preliminary data.</text>
</comment>